<feature type="compositionally biased region" description="Basic residues" evidence="1">
    <location>
        <begin position="363"/>
        <end position="377"/>
    </location>
</feature>
<feature type="compositionally biased region" description="Basic and acidic residues" evidence="1">
    <location>
        <begin position="336"/>
        <end position="358"/>
    </location>
</feature>
<feature type="region of interest" description="Disordered" evidence="1">
    <location>
        <begin position="491"/>
        <end position="512"/>
    </location>
</feature>
<evidence type="ECO:0000256" key="1">
    <source>
        <dbReference type="SAM" id="MobiDB-lite"/>
    </source>
</evidence>
<comment type="caution">
    <text evidence="3">The sequence shown here is derived from an EMBL/GenBank/DDBJ whole genome shotgun (WGS) entry which is preliminary data.</text>
</comment>
<protein>
    <submittedName>
        <fullName evidence="3">Uncharacterized protein</fullName>
    </submittedName>
</protein>
<feature type="compositionally biased region" description="Low complexity" evidence="1">
    <location>
        <begin position="538"/>
        <end position="560"/>
    </location>
</feature>
<feature type="chain" id="PRO_5013022821" evidence="2">
    <location>
        <begin position="18"/>
        <end position="570"/>
    </location>
</feature>
<evidence type="ECO:0000313" key="4">
    <source>
        <dbReference type="Proteomes" id="UP000186583"/>
    </source>
</evidence>
<proteinExistence type="predicted"/>
<feature type="compositionally biased region" description="Pro residues" evidence="1">
    <location>
        <begin position="378"/>
        <end position="387"/>
    </location>
</feature>
<dbReference type="AlphaFoldDB" id="A0A1Q8S2X2"/>
<evidence type="ECO:0000313" key="3">
    <source>
        <dbReference type="EMBL" id="OLN95784.1"/>
    </source>
</evidence>
<dbReference type="OrthoDB" id="4225201at2759"/>
<accession>A0A1Q8S2X2</accession>
<dbReference type="EMBL" id="MPGH01000027">
    <property type="protein sequence ID" value="OLN95784.1"/>
    <property type="molecule type" value="Genomic_DNA"/>
</dbReference>
<feature type="compositionally biased region" description="Low complexity" evidence="1">
    <location>
        <begin position="497"/>
        <end position="506"/>
    </location>
</feature>
<dbReference type="Proteomes" id="UP000186583">
    <property type="component" value="Unassembled WGS sequence"/>
</dbReference>
<keyword evidence="4" id="KW-1185">Reference proteome</keyword>
<evidence type="ECO:0000256" key="2">
    <source>
        <dbReference type="SAM" id="SignalP"/>
    </source>
</evidence>
<feature type="compositionally biased region" description="Pro residues" evidence="1">
    <location>
        <begin position="313"/>
        <end position="335"/>
    </location>
</feature>
<sequence length="570" mass="62483">MRGLAQALLLAPVLVRAAPLENTRETPPSTFITFDIPPGFDEDQPKPYTLHLEVLKAPSPCAYPNVKVNDNPLSQGGHTLGRGTFAGDHDATTFIASWSSTCAGDEQLLSFTLESLSGRTLASDLVFQARFRQTSPPAILEVAGNVRVSDSRPPSEHRPGHPEEPPFPPPPHHHVGPPQPHHGHHPPPDEHVLAELRELDCLHHQLHFLKHLIHEKESRLEHEHGIVPPRRHHTFSECDSLRCVVDTLLHRVRGFGGHGHGHGPHRGPRHGPGRHHGPPPTCGAFPFPGHGNHTHGNHTLPPPDGPPEDFPEPPHGPPPPPPFDEPHGPPPPPPFDEPHPPHHHDGPPGPPDFDHEHPLAPASHRRPHPHSEHHHHPPPPPGPPPLPLPVKLSLASLPFVGILLIRAYLSRPSRSPRDRRPRRRDRKSRKHSLRGRLPTITDEEKRAFISGLPIHSLSSSDEDNFSAETMSNEITEFRTAATLVTEMVAAEERRRQQVQQQQQQTPVTPPSPTSAFAEYMADDVLPAYDEHAPSMVVSDGFSSYSPGSSGAYAPADAAGGIDDVLGEPKN</sequence>
<feature type="region of interest" description="Disordered" evidence="1">
    <location>
        <begin position="142"/>
        <end position="190"/>
    </location>
</feature>
<feature type="region of interest" description="Disordered" evidence="1">
    <location>
        <begin position="256"/>
        <end position="387"/>
    </location>
</feature>
<feature type="region of interest" description="Disordered" evidence="1">
    <location>
        <begin position="412"/>
        <end position="440"/>
    </location>
</feature>
<feature type="compositionally biased region" description="Basic residues" evidence="1">
    <location>
        <begin position="417"/>
        <end position="434"/>
    </location>
</feature>
<gene>
    <name evidence="3" type="ORF">CCHL11_02704</name>
</gene>
<reference evidence="3 4" key="1">
    <citation type="submission" date="2016-11" db="EMBL/GenBank/DDBJ databases">
        <title>Draft Genome Assembly of Colletotrichum chlorophyti a pathogen of herbaceous plants.</title>
        <authorList>
            <person name="Gan P."/>
            <person name="Narusaka M."/>
            <person name="Tsushima A."/>
            <person name="Narusaka Y."/>
            <person name="Takano Y."/>
            <person name="Shirasu K."/>
        </authorList>
    </citation>
    <scope>NUCLEOTIDE SEQUENCE [LARGE SCALE GENOMIC DNA]</scope>
    <source>
        <strain evidence="3 4">NTL11</strain>
    </source>
</reference>
<feature type="signal peptide" evidence="2">
    <location>
        <begin position="1"/>
        <end position="17"/>
    </location>
</feature>
<dbReference type="STRING" id="708187.A0A1Q8S2X2"/>
<feature type="region of interest" description="Disordered" evidence="1">
    <location>
        <begin position="537"/>
        <end position="570"/>
    </location>
</feature>
<name>A0A1Q8S2X2_9PEZI</name>
<organism evidence="3 4">
    <name type="scientific">Colletotrichum chlorophyti</name>
    <dbReference type="NCBI Taxonomy" id="708187"/>
    <lineage>
        <taxon>Eukaryota</taxon>
        <taxon>Fungi</taxon>
        <taxon>Dikarya</taxon>
        <taxon>Ascomycota</taxon>
        <taxon>Pezizomycotina</taxon>
        <taxon>Sordariomycetes</taxon>
        <taxon>Hypocreomycetidae</taxon>
        <taxon>Glomerellales</taxon>
        <taxon>Glomerellaceae</taxon>
        <taxon>Colletotrichum</taxon>
    </lineage>
</organism>
<feature type="compositionally biased region" description="Basic residues" evidence="1">
    <location>
        <begin position="171"/>
        <end position="185"/>
    </location>
</feature>
<feature type="compositionally biased region" description="Basic and acidic residues" evidence="1">
    <location>
        <begin position="149"/>
        <end position="164"/>
    </location>
</feature>
<feature type="compositionally biased region" description="Basic residues" evidence="1">
    <location>
        <begin position="259"/>
        <end position="277"/>
    </location>
</feature>
<keyword evidence="2" id="KW-0732">Signal</keyword>